<name>A0A0V8JQ60_9BACI</name>
<comment type="caution">
    <text evidence="1">The sequence shown here is derived from an EMBL/GenBank/DDBJ whole genome shotgun (WGS) entry which is preliminary data.</text>
</comment>
<dbReference type="EMBL" id="LNQP01000008">
    <property type="protein sequence ID" value="KSU89209.1"/>
    <property type="molecule type" value="Genomic_DNA"/>
</dbReference>
<keyword evidence="2" id="KW-1185">Reference proteome</keyword>
<evidence type="ECO:0000313" key="1">
    <source>
        <dbReference type="EMBL" id="KSU89209.1"/>
    </source>
</evidence>
<sequence length="301" mass="36225">MGYNIYYEGRIELDKPLDDETYNIIKGLGKTRRMRWDADKLEQDGIALKSEIGYWGEFFFGVQDMKPKSQREFESKYVIDHNCPPPGQPELWGVWTVTDDRLGLAWNRNEKSYGGHEWLKYLVKSIFIPRGYYPRGIINWFTEGHWYENKWHTVVEGKSVRKYRGYNRKQKEPDIDGWYEEELQSYDEYHQKWLKNLMDNKVEFLHEHRPWKNEKTDAEFVLSFNLYLENNIVQATYDRKEICYAKYLYENLRIVDGKIIHNEDSSDIDKVINDHETLMKVKDLIEEYILLTPDFLEEAVV</sequence>
<proteinExistence type="predicted"/>
<gene>
    <name evidence="1" type="ORF">AS180_03515</name>
</gene>
<reference evidence="1 2" key="1">
    <citation type="submission" date="2015-11" db="EMBL/GenBank/DDBJ databases">
        <title>Bacillus caseinolyticus sp nov.</title>
        <authorList>
            <person name="Dastager S.G."/>
            <person name="Mawlankar R."/>
        </authorList>
    </citation>
    <scope>NUCLEOTIDE SEQUENCE [LARGE SCALE GENOMIC DNA]</scope>
    <source>
        <strain evidence="1 2">SGD-V-76</strain>
    </source>
</reference>
<dbReference type="AlphaFoldDB" id="A0A0V8JQ60"/>
<dbReference type="Proteomes" id="UP000053681">
    <property type="component" value="Unassembled WGS sequence"/>
</dbReference>
<evidence type="ECO:0000313" key="2">
    <source>
        <dbReference type="Proteomes" id="UP000053681"/>
    </source>
</evidence>
<protein>
    <submittedName>
        <fullName evidence="1">Uncharacterized protein</fullName>
    </submittedName>
</protein>
<accession>A0A0V8JQ60</accession>
<organism evidence="1 2">
    <name type="scientific">Priestia veravalensis</name>
    <dbReference type="NCBI Taxonomy" id="1414648"/>
    <lineage>
        <taxon>Bacteria</taxon>
        <taxon>Bacillati</taxon>
        <taxon>Bacillota</taxon>
        <taxon>Bacilli</taxon>
        <taxon>Bacillales</taxon>
        <taxon>Bacillaceae</taxon>
        <taxon>Priestia</taxon>
    </lineage>
</organism>
<dbReference type="RefSeq" id="WP_062686401.1">
    <property type="nucleotide sequence ID" value="NZ_KQ758630.1"/>
</dbReference>